<keyword evidence="8" id="KW-1185">Reference proteome</keyword>
<dbReference type="InterPro" id="IPR011993">
    <property type="entry name" value="PH-like_dom_sf"/>
</dbReference>
<dbReference type="GO" id="GO:0006397">
    <property type="term" value="P:mRNA processing"/>
    <property type="evidence" value="ECO:0007669"/>
    <property type="project" value="UniProtKB-KW"/>
</dbReference>
<evidence type="ECO:0000256" key="5">
    <source>
        <dbReference type="SAM" id="MobiDB-lite"/>
    </source>
</evidence>
<dbReference type="InterPro" id="IPR010334">
    <property type="entry name" value="Dcp1"/>
</dbReference>
<feature type="compositionally biased region" description="Low complexity" evidence="5">
    <location>
        <begin position="15"/>
        <end position="24"/>
    </location>
</feature>
<feature type="compositionally biased region" description="Basic residues" evidence="5">
    <location>
        <begin position="1"/>
        <end position="14"/>
    </location>
</feature>
<dbReference type="SUPFAM" id="SSF50729">
    <property type="entry name" value="PH domain-like"/>
    <property type="match status" value="1"/>
</dbReference>
<evidence type="ECO:0000313" key="8">
    <source>
        <dbReference type="Proteomes" id="UP000011715"/>
    </source>
</evidence>
<protein>
    <recommendedName>
        <fullName evidence="9">Dcp1-like decapping family protein</fullName>
    </recommendedName>
</protein>
<dbReference type="OrthoDB" id="255837at2759"/>
<dbReference type="SMR" id="A0A0C4DXI9"/>
<evidence type="ECO:0000256" key="2">
    <source>
        <dbReference type="ARBA" id="ARBA00008778"/>
    </source>
</evidence>
<dbReference type="GO" id="GO:0000290">
    <property type="term" value="P:deadenylation-dependent decapping of nuclear-transcribed mRNA"/>
    <property type="evidence" value="ECO:0007669"/>
    <property type="project" value="InterPro"/>
</dbReference>
<reference evidence="7" key="5">
    <citation type="submission" date="2015-06" db="UniProtKB">
        <authorList>
            <consortium name="EnsemblFungi"/>
        </authorList>
    </citation>
    <scope>IDENTIFICATION</scope>
    <source>
        <strain evidence="7">ATCC 64411</strain>
    </source>
</reference>
<organism evidence="7 8">
    <name type="scientific">Magnaporthiopsis poae (strain ATCC 64411 / 73-15)</name>
    <name type="common">Kentucky bluegrass fungus</name>
    <name type="synonym">Magnaporthe poae</name>
    <dbReference type="NCBI Taxonomy" id="644358"/>
    <lineage>
        <taxon>Eukaryota</taxon>
        <taxon>Fungi</taxon>
        <taxon>Dikarya</taxon>
        <taxon>Ascomycota</taxon>
        <taxon>Pezizomycotina</taxon>
        <taxon>Sordariomycetes</taxon>
        <taxon>Sordariomycetidae</taxon>
        <taxon>Magnaporthales</taxon>
        <taxon>Magnaporthaceae</taxon>
        <taxon>Magnaporthiopsis</taxon>
    </lineage>
</organism>
<feature type="region of interest" description="Disordered" evidence="5">
    <location>
        <begin position="1"/>
        <end position="25"/>
    </location>
</feature>
<dbReference type="STRING" id="644358.A0A0C4DXI9"/>
<reference evidence="8" key="1">
    <citation type="submission" date="2010-05" db="EMBL/GenBank/DDBJ databases">
        <title>The genome sequence of Magnaporthe poae strain ATCC 64411.</title>
        <authorList>
            <person name="Ma L.-J."/>
            <person name="Dead R."/>
            <person name="Young S."/>
            <person name="Zeng Q."/>
            <person name="Koehrsen M."/>
            <person name="Alvarado L."/>
            <person name="Berlin A."/>
            <person name="Chapman S.B."/>
            <person name="Chen Z."/>
            <person name="Freedman E."/>
            <person name="Gellesch M."/>
            <person name="Goldberg J."/>
            <person name="Griggs A."/>
            <person name="Gujja S."/>
            <person name="Heilman E.R."/>
            <person name="Heiman D."/>
            <person name="Hepburn T."/>
            <person name="Howarth C."/>
            <person name="Jen D."/>
            <person name="Larson L."/>
            <person name="Mehta T."/>
            <person name="Neiman D."/>
            <person name="Pearson M."/>
            <person name="Roberts A."/>
            <person name="Saif S."/>
            <person name="Shea T."/>
            <person name="Shenoy N."/>
            <person name="Sisk P."/>
            <person name="Stolte C."/>
            <person name="Sykes S."/>
            <person name="Walk T."/>
            <person name="White J."/>
            <person name="Yandava C."/>
            <person name="Haas B."/>
            <person name="Nusbaum C."/>
            <person name="Birren B."/>
        </authorList>
    </citation>
    <scope>NUCLEOTIDE SEQUENCE [LARGE SCALE GENOMIC DNA]</scope>
    <source>
        <strain evidence="8">ATCC 64411 / 73-15</strain>
    </source>
</reference>
<dbReference type="GO" id="GO:0000932">
    <property type="term" value="C:P-body"/>
    <property type="evidence" value="ECO:0007669"/>
    <property type="project" value="TreeGrafter"/>
</dbReference>
<keyword evidence="3" id="KW-0963">Cytoplasm</keyword>
<dbReference type="Gene3D" id="2.30.29.30">
    <property type="entry name" value="Pleckstrin-homology domain (PH domain)/Phosphotyrosine-binding domain (PTB)"/>
    <property type="match status" value="1"/>
</dbReference>
<evidence type="ECO:0000256" key="3">
    <source>
        <dbReference type="ARBA" id="ARBA00022490"/>
    </source>
</evidence>
<dbReference type="EMBL" id="ADBL01001109">
    <property type="status" value="NOT_ANNOTATED_CDS"/>
    <property type="molecule type" value="Genomic_DNA"/>
</dbReference>
<dbReference type="Pfam" id="PF06058">
    <property type="entry name" value="DCP1"/>
    <property type="match status" value="1"/>
</dbReference>
<dbReference type="PANTHER" id="PTHR16290:SF0">
    <property type="entry name" value="DECAPPING PROTEIN 1, ISOFORM A"/>
    <property type="match status" value="1"/>
</dbReference>
<proteinExistence type="inferred from homology"/>
<dbReference type="CDD" id="cd13182">
    <property type="entry name" value="EVH1-like_Dcp1"/>
    <property type="match status" value="1"/>
</dbReference>
<dbReference type="GO" id="GO:0031087">
    <property type="term" value="P:deadenylation-independent decapping of nuclear-transcribed mRNA"/>
    <property type="evidence" value="ECO:0007669"/>
    <property type="project" value="TreeGrafter"/>
</dbReference>
<gene>
    <name evidence="6" type="ORF">MAPG_04743</name>
</gene>
<reference evidence="6" key="3">
    <citation type="submission" date="2011-03" db="EMBL/GenBank/DDBJ databases">
        <title>Annotation of Magnaporthe poae ATCC 64411.</title>
        <authorList>
            <person name="Ma L.-J."/>
            <person name="Dead R."/>
            <person name="Young S.K."/>
            <person name="Zeng Q."/>
            <person name="Gargeya S."/>
            <person name="Fitzgerald M."/>
            <person name="Haas B."/>
            <person name="Abouelleil A."/>
            <person name="Alvarado L."/>
            <person name="Arachchi H.M."/>
            <person name="Berlin A."/>
            <person name="Brown A."/>
            <person name="Chapman S.B."/>
            <person name="Chen Z."/>
            <person name="Dunbar C."/>
            <person name="Freedman E."/>
            <person name="Gearin G."/>
            <person name="Gellesch M."/>
            <person name="Goldberg J."/>
            <person name="Griggs A."/>
            <person name="Gujja S."/>
            <person name="Heiman D."/>
            <person name="Howarth C."/>
            <person name="Larson L."/>
            <person name="Lui A."/>
            <person name="MacDonald P.J.P."/>
            <person name="Mehta T."/>
            <person name="Montmayeur A."/>
            <person name="Murphy C."/>
            <person name="Neiman D."/>
            <person name="Pearson M."/>
            <person name="Priest M."/>
            <person name="Roberts A."/>
            <person name="Saif S."/>
            <person name="Shea T."/>
            <person name="Shenoy N."/>
            <person name="Sisk P."/>
            <person name="Stolte C."/>
            <person name="Sykes S."/>
            <person name="Yandava C."/>
            <person name="Wortman J."/>
            <person name="Nusbaum C."/>
            <person name="Birren B."/>
        </authorList>
    </citation>
    <scope>NUCLEOTIDE SEQUENCE</scope>
    <source>
        <strain evidence="6">ATCC 64411</strain>
    </source>
</reference>
<evidence type="ECO:0000313" key="6">
    <source>
        <dbReference type="EMBL" id="KLU85723.1"/>
    </source>
</evidence>
<evidence type="ECO:0000313" key="7">
    <source>
        <dbReference type="EnsemblFungi" id="MAPG_04743T0"/>
    </source>
</evidence>
<comment type="similarity">
    <text evidence="2">Belongs to the DCP1 family.</text>
</comment>
<comment type="subcellular location">
    <subcellularLocation>
        <location evidence="1">Cytoplasm</location>
    </subcellularLocation>
</comment>
<dbReference type="PANTHER" id="PTHR16290">
    <property type="entry name" value="TRANSCRIPTION FACTOR SMIF DECAPPING ENZYME DCP1"/>
    <property type="match status" value="1"/>
</dbReference>
<name>A0A0C4DXI9_MAGP6</name>
<dbReference type="GO" id="GO:0003729">
    <property type="term" value="F:mRNA binding"/>
    <property type="evidence" value="ECO:0007669"/>
    <property type="project" value="TreeGrafter"/>
</dbReference>
<accession>A0A0C4DXI9</accession>
<dbReference type="OMA" id="VRIYGLW"/>
<dbReference type="GO" id="GO:0008047">
    <property type="term" value="F:enzyme activator activity"/>
    <property type="evidence" value="ECO:0007669"/>
    <property type="project" value="InterPro"/>
</dbReference>
<keyword evidence="4" id="KW-0507">mRNA processing</keyword>
<dbReference type="EnsemblFungi" id="MAPG_04743T0">
    <property type="protein sequence ID" value="MAPG_04743T0"/>
    <property type="gene ID" value="MAPG_04743"/>
</dbReference>
<dbReference type="VEuPathDB" id="FungiDB:MAPG_04743"/>
<dbReference type="Proteomes" id="UP000011715">
    <property type="component" value="Unassembled WGS sequence"/>
</dbReference>
<evidence type="ECO:0000256" key="1">
    <source>
        <dbReference type="ARBA" id="ARBA00004496"/>
    </source>
</evidence>
<dbReference type="AlphaFoldDB" id="A0A0C4DXI9"/>
<evidence type="ECO:0000256" key="4">
    <source>
        <dbReference type="ARBA" id="ARBA00022664"/>
    </source>
</evidence>
<reference evidence="6" key="2">
    <citation type="submission" date="2010-05" db="EMBL/GenBank/DDBJ databases">
        <title>The Genome Sequence of Magnaporthe poae strain ATCC 64411.</title>
        <authorList>
            <consortium name="The Broad Institute Genome Sequencing Platform"/>
            <consortium name="Broad Institute Genome Sequencing Center for Infectious Disease"/>
            <person name="Ma L.-J."/>
            <person name="Dead R."/>
            <person name="Young S."/>
            <person name="Zeng Q."/>
            <person name="Koehrsen M."/>
            <person name="Alvarado L."/>
            <person name="Berlin A."/>
            <person name="Chapman S.B."/>
            <person name="Chen Z."/>
            <person name="Freedman E."/>
            <person name="Gellesch M."/>
            <person name="Goldberg J."/>
            <person name="Griggs A."/>
            <person name="Gujja S."/>
            <person name="Heilman E.R."/>
            <person name="Heiman D."/>
            <person name="Hepburn T."/>
            <person name="Howarth C."/>
            <person name="Jen D."/>
            <person name="Larson L."/>
            <person name="Mehta T."/>
            <person name="Neiman D."/>
            <person name="Pearson M."/>
            <person name="Roberts A."/>
            <person name="Saif S."/>
            <person name="Shea T."/>
            <person name="Shenoy N."/>
            <person name="Sisk P."/>
            <person name="Stolte C."/>
            <person name="Sykes S."/>
            <person name="Walk T."/>
            <person name="White J."/>
            <person name="Yandava C."/>
            <person name="Haas B."/>
            <person name="Nusbaum C."/>
            <person name="Birren B."/>
        </authorList>
    </citation>
    <scope>NUCLEOTIDE SEQUENCE</scope>
    <source>
        <strain evidence="6">ATCC 64411</strain>
    </source>
</reference>
<sequence>MSRATPRKSRHRHSGSSAGAGAKATAVATDYESDAAQYMEARADAPQVLPSNRTNTEINLKVLQRYLPSIQSIASIAANAVVYTFDPATNAWDKAGVEGTMFVCDQEPLSLAGSSSLPRSCVFILNRRALENVVIDLAVVNHYEISAELLMFRLEQPAAGPGEQPPDKVLGLWIHADQDDTRQSNAGIIEDRWKRVRDAGGVAIGPQHGNTVSAIGATEESLGPAMQAIGRKLSLSDLFGRPMDTQDRGA</sequence>
<evidence type="ECO:0008006" key="9">
    <source>
        <dbReference type="Google" id="ProtNLM"/>
    </source>
</evidence>
<reference evidence="7" key="4">
    <citation type="journal article" date="2015" name="G3 (Bethesda)">
        <title>Genome sequences of three phytopathogenic species of the Magnaporthaceae family of fungi.</title>
        <authorList>
            <person name="Okagaki L.H."/>
            <person name="Nunes C.C."/>
            <person name="Sailsbery J."/>
            <person name="Clay B."/>
            <person name="Brown D."/>
            <person name="John T."/>
            <person name="Oh Y."/>
            <person name="Young N."/>
            <person name="Fitzgerald M."/>
            <person name="Haas B.J."/>
            <person name="Zeng Q."/>
            <person name="Young S."/>
            <person name="Adiconis X."/>
            <person name="Fan L."/>
            <person name="Levin J.Z."/>
            <person name="Mitchell T.K."/>
            <person name="Okubara P.A."/>
            <person name="Farman M.L."/>
            <person name="Kohn L.M."/>
            <person name="Birren B."/>
            <person name="Ma L.-J."/>
            <person name="Dean R.A."/>
        </authorList>
    </citation>
    <scope>NUCLEOTIDE SEQUENCE</scope>
    <source>
        <strain evidence="7">ATCC 64411 / 73-15</strain>
    </source>
</reference>
<dbReference type="EMBL" id="GL876968">
    <property type="protein sequence ID" value="KLU85723.1"/>
    <property type="molecule type" value="Genomic_DNA"/>
</dbReference>
<dbReference type="eggNOG" id="KOG2868">
    <property type="taxonomic scope" value="Eukaryota"/>
</dbReference>